<name>L1JSX0_GUITC</name>
<evidence type="ECO:0000313" key="3">
    <source>
        <dbReference type="EMBL" id="EKX51542.1"/>
    </source>
</evidence>
<feature type="compositionally biased region" description="Polar residues" evidence="2">
    <location>
        <begin position="146"/>
        <end position="176"/>
    </location>
</feature>
<dbReference type="EnsemblProtists" id="EKX51542">
    <property type="protein sequence ID" value="EKX51542"/>
    <property type="gene ID" value="GUITHDRAFT_134452"/>
</dbReference>
<dbReference type="PaxDb" id="55529-EKX51542"/>
<evidence type="ECO:0000256" key="1">
    <source>
        <dbReference type="SAM" id="Coils"/>
    </source>
</evidence>
<dbReference type="Proteomes" id="UP000011087">
    <property type="component" value="Unassembled WGS sequence"/>
</dbReference>
<feature type="coiled-coil region" evidence="1">
    <location>
        <begin position="10"/>
        <end position="41"/>
    </location>
</feature>
<keyword evidence="5" id="KW-1185">Reference proteome</keyword>
<organism evidence="3">
    <name type="scientific">Guillardia theta (strain CCMP2712)</name>
    <name type="common">Cryptophyte</name>
    <dbReference type="NCBI Taxonomy" id="905079"/>
    <lineage>
        <taxon>Eukaryota</taxon>
        <taxon>Cryptophyceae</taxon>
        <taxon>Pyrenomonadales</taxon>
        <taxon>Geminigeraceae</taxon>
        <taxon>Guillardia</taxon>
    </lineage>
</organism>
<proteinExistence type="predicted"/>
<dbReference type="EMBL" id="JH992975">
    <property type="protein sequence ID" value="EKX51542.1"/>
    <property type="molecule type" value="Genomic_DNA"/>
</dbReference>
<dbReference type="RefSeq" id="XP_005838522.1">
    <property type="nucleotide sequence ID" value="XM_005838465.1"/>
</dbReference>
<dbReference type="AlphaFoldDB" id="L1JSX0"/>
<evidence type="ECO:0000256" key="2">
    <source>
        <dbReference type="SAM" id="MobiDB-lite"/>
    </source>
</evidence>
<protein>
    <submittedName>
        <fullName evidence="3 4">Uncharacterized protein</fullName>
    </submittedName>
</protein>
<dbReference type="GeneID" id="17308226"/>
<keyword evidence="1" id="KW-0175">Coiled coil</keyword>
<reference evidence="5" key="2">
    <citation type="submission" date="2012-11" db="EMBL/GenBank/DDBJ databases">
        <authorList>
            <person name="Kuo A."/>
            <person name="Curtis B.A."/>
            <person name="Tanifuji G."/>
            <person name="Burki F."/>
            <person name="Gruber A."/>
            <person name="Irimia M."/>
            <person name="Maruyama S."/>
            <person name="Arias M.C."/>
            <person name="Ball S.G."/>
            <person name="Gile G.H."/>
            <person name="Hirakawa Y."/>
            <person name="Hopkins J.F."/>
            <person name="Rensing S.A."/>
            <person name="Schmutz J."/>
            <person name="Symeonidi A."/>
            <person name="Elias M."/>
            <person name="Eveleigh R.J."/>
            <person name="Herman E.K."/>
            <person name="Klute M.J."/>
            <person name="Nakayama T."/>
            <person name="Obornik M."/>
            <person name="Reyes-Prieto A."/>
            <person name="Armbrust E.V."/>
            <person name="Aves S.J."/>
            <person name="Beiko R.G."/>
            <person name="Coutinho P."/>
            <person name="Dacks J.B."/>
            <person name="Durnford D.G."/>
            <person name="Fast N.M."/>
            <person name="Green B.R."/>
            <person name="Grisdale C."/>
            <person name="Hempe F."/>
            <person name="Henrissat B."/>
            <person name="Hoppner M.P."/>
            <person name="Ishida K.-I."/>
            <person name="Kim E."/>
            <person name="Koreny L."/>
            <person name="Kroth P.G."/>
            <person name="Liu Y."/>
            <person name="Malik S.-B."/>
            <person name="Maier U.G."/>
            <person name="McRose D."/>
            <person name="Mock T."/>
            <person name="Neilson J.A."/>
            <person name="Onodera N.T."/>
            <person name="Poole A.M."/>
            <person name="Pritham E.J."/>
            <person name="Richards T.A."/>
            <person name="Rocap G."/>
            <person name="Roy S.W."/>
            <person name="Sarai C."/>
            <person name="Schaack S."/>
            <person name="Shirato S."/>
            <person name="Slamovits C.H."/>
            <person name="Spencer D.F."/>
            <person name="Suzuki S."/>
            <person name="Worden A.Z."/>
            <person name="Zauner S."/>
            <person name="Barry K."/>
            <person name="Bell C."/>
            <person name="Bharti A.K."/>
            <person name="Crow J.A."/>
            <person name="Grimwood J."/>
            <person name="Kramer R."/>
            <person name="Lindquist E."/>
            <person name="Lucas S."/>
            <person name="Salamov A."/>
            <person name="McFadden G.I."/>
            <person name="Lane C.E."/>
            <person name="Keeling P.J."/>
            <person name="Gray M.W."/>
            <person name="Grigoriev I.V."/>
            <person name="Archibald J.M."/>
        </authorList>
    </citation>
    <scope>NUCLEOTIDE SEQUENCE</scope>
    <source>
        <strain evidence="5">CCMP2712</strain>
    </source>
</reference>
<reference evidence="4" key="3">
    <citation type="submission" date="2016-03" db="UniProtKB">
        <authorList>
            <consortium name="EnsemblProtists"/>
        </authorList>
    </citation>
    <scope>IDENTIFICATION</scope>
</reference>
<dbReference type="Pfam" id="PF08655">
    <property type="entry name" value="DASH_Ask1"/>
    <property type="match status" value="1"/>
</dbReference>
<dbReference type="HOGENOM" id="CLU_1279770_0_0_1"/>
<dbReference type="KEGG" id="gtt:GUITHDRAFT_134452"/>
<sequence>MSGGSMGNELEEANQKVTGLLQQVDDNINRATDNAAKLLSHVKEFVVHTKSVQSSLQLWINFFQSFEENERKKFFSDNSTQAGFKRRYGSPENTPSFGCSPPCSVRVKEADPDRLAATEADFSPVFQPQFEPEIAEHDRSLFKQEQPASPTPSVEKSYRSESSTPKISSPTVTVTLNEMEEINSRRTGLQVIDPNASLPSASKRTRRSTAREGGRV</sequence>
<dbReference type="GO" id="GO:0072686">
    <property type="term" value="C:mitotic spindle"/>
    <property type="evidence" value="ECO:0007669"/>
    <property type="project" value="InterPro"/>
</dbReference>
<dbReference type="GO" id="GO:0008608">
    <property type="term" value="P:attachment of spindle microtubules to kinetochore"/>
    <property type="evidence" value="ECO:0007669"/>
    <property type="project" value="InterPro"/>
</dbReference>
<reference evidence="3 5" key="1">
    <citation type="journal article" date="2012" name="Nature">
        <title>Algal genomes reveal evolutionary mosaicism and the fate of nucleomorphs.</title>
        <authorList>
            <consortium name="DOE Joint Genome Institute"/>
            <person name="Curtis B.A."/>
            <person name="Tanifuji G."/>
            <person name="Burki F."/>
            <person name="Gruber A."/>
            <person name="Irimia M."/>
            <person name="Maruyama S."/>
            <person name="Arias M.C."/>
            <person name="Ball S.G."/>
            <person name="Gile G.H."/>
            <person name="Hirakawa Y."/>
            <person name="Hopkins J.F."/>
            <person name="Kuo A."/>
            <person name="Rensing S.A."/>
            <person name="Schmutz J."/>
            <person name="Symeonidi A."/>
            <person name="Elias M."/>
            <person name="Eveleigh R.J."/>
            <person name="Herman E.K."/>
            <person name="Klute M.J."/>
            <person name="Nakayama T."/>
            <person name="Obornik M."/>
            <person name="Reyes-Prieto A."/>
            <person name="Armbrust E.V."/>
            <person name="Aves S.J."/>
            <person name="Beiko R.G."/>
            <person name="Coutinho P."/>
            <person name="Dacks J.B."/>
            <person name="Durnford D.G."/>
            <person name="Fast N.M."/>
            <person name="Green B.R."/>
            <person name="Grisdale C.J."/>
            <person name="Hempel F."/>
            <person name="Henrissat B."/>
            <person name="Hoppner M.P."/>
            <person name="Ishida K."/>
            <person name="Kim E."/>
            <person name="Koreny L."/>
            <person name="Kroth P.G."/>
            <person name="Liu Y."/>
            <person name="Malik S.B."/>
            <person name="Maier U.G."/>
            <person name="McRose D."/>
            <person name="Mock T."/>
            <person name="Neilson J.A."/>
            <person name="Onodera N.T."/>
            <person name="Poole A.M."/>
            <person name="Pritham E.J."/>
            <person name="Richards T.A."/>
            <person name="Rocap G."/>
            <person name="Roy S.W."/>
            <person name="Sarai C."/>
            <person name="Schaack S."/>
            <person name="Shirato S."/>
            <person name="Slamovits C.H."/>
            <person name="Spencer D.F."/>
            <person name="Suzuki S."/>
            <person name="Worden A.Z."/>
            <person name="Zauner S."/>
            <person name="Barry K."/>
            <person name="Bell C."/>
            <person name="Bharti A.K."/>
            <person name="Crow J.A."/>
            <person name="Grimwood J."/>
            <person name="Kramer R."/>
            <person name="Lindquist E."/>
            <person name="Lucas S."/>
            <person name="Salamov A."/>
            <person name="McFadden G.I."/>
            <person name="Lane C.E."/>
            <person name="Keeling P.J."/>
            <person name="Gray M.W."/>
            <person name="Grigoriev I.V."/>
            <person name="Archibald J.M."/>
        </authorList>
    </citation>
    <scope>NUCLEOTIDE SEQUENCE</scope>
    <source>
        <strain evidence="3 5">CCMP2712</strain>
    </source>
</reference>
<evidence type="ECO:0000313" key="4">
    <source>
        <dbReference type="EnsemblProtists" id="EKX51542"/>
    </source>
</evidence>
<evidence type="ECO:0000313" key="5">
    <source>
        <dbReference type="Proteomes" id="UP000011087"/>
    </source>
</evidence>
<dbReference type="InterPro" id="IPR013964">
    <property type="entry name" value="DASH_Ask1"/>
</dbReference>
<gene>
    <name evidence="3" type="ORF">GUITHDRAFT_134452</name>
</gene>
<feature type="region of interest" description="Disordered" evidence="2">
    <location>
        <begin position="143"/>
        <end position="216"/>
    </location>
</feature>
<accession>L1JSX0</accession>
<dbReference type="GO" id="GO:0042729">
    <property type="term" value="C:DASH complex"/>
    <property type="evidence" value="ECO:0007669"/>
    <property type="project" value="InterPro"/>
</dbReference>